<dbReference type="SUPFAM" id="SSF52833">
    <property type="entry name" value="Thioredoxin-like"/>
    <property type="match status" value="1"/>
</dbReference>
<dbReference type="Gene3D" id="3.40.30.10">
    <property type="entry name" value="Glutaredoxin"/>
    <property type="match status" value="1"/>
</dbReference>
<dbReference type="PIRSF" id="PIRSF000303">
    <property type="entry name" value="Glutathion_perox"/>
    <property type="match status" value="1"/>
</dbReference>
<dbReference type="PANTHER" id="PTHR11592:SF78">
    <property type="entry name" value="GLUTATHIONE PEROXIDASE"/>
    <property type="match status" value="1"/>
</dbReference>
<evidence type="ECO:0000259" key="6">
    <source>
        <dbReference type="PROSITE" id="PS51352"/>
    </source>
</evidence>
<feature type="domain" description="Thioredoxin" evidence="6">
    <location>
        <begin position="1"/>
        <end position="167"/>
    </location>
</feature>
<dbReference type="Proteomes" id="UP001150062">
    <property type="component" value="Unassembled WGS sequence"/>
</dbReference>
<protein>
    <recommendedName>
        <fullName evidence="4">Glutathione peroxidase</fullName>
    </recommendedName>
</protein>
<dbReference type="InterPro" id="IPR029759">
    <property type="entry name" value="GPX_AS"/>
</dbReference>
<dbReference type="PANTHER" id="PTHR11592">
    <property type="entry name" value="GLUTATHIONE PEROXIDASE"/>
    <property type="match status" value="1"/>
</dbReference>
<dbReference type="CDD" id="cd00340">
    <property type="entry name" value="GSH_Peroxidase"/>
    <property type="match status" value="1"/>
</dbReference>
<evidence type="ECO:0000256" key="4">
    <source>
        <dbReference type="RuleBase" id="RU000499"/>
    </source>
</evidence>
<dbReference type="InterPro" id="IPR013766">
    <property type="entry name" value="Thioredoxin_domain"/>
</dbReference>
<dbReference type="Pfam" id="PF00255">
    <property type="entry name" value="GSHPx"/>
    <property type="match status" value="1"/>
</dbReference>
<organism evidence="7 8">
    <name type="scientific">Anaeramoeba flamelloides</name>
    <dbReference type="NCBI Taxonomy" id="1746091"/>
    <lineage>
        <taxon>Eukaryota</taxon>
        <taxon>Metamonada</taxon>
        <taxon>Anaeramoebidae</taxon>
        <taxon>Anaeramoeba</taxon>
    </lineage>
</organism>
<evidence type="ECO:0000256" key="3">
    <source>
        <dbReference type="ARBA" id="ARBA00023002"/>
    </source>
</evidence>
<comment type="caution">
    <text evidence="7">The sequence shown here is derived from an EMBL/GenBank/DDBJ whole genome shotgun (WGS) entry which is preliminary data.</text>
</comment>
<dbReference type="InterPro" id="IPR000889">
    <property type="entry name" value="Glutathione_peroxidase"/>
</dbReference>
<evidence type="ECO:0000313" key="7">
    <source>
        <dbReference type="EMBL" id="KAJ6241956.1"/>
    </source>
</evidence>
<dbReference type="EMBL" id="JAOAOG010000185">
    <property type="protein sequence ID" value="KAJ6241956.1"/>
    <property type="molecule type" value="Genomic_DNA"/>
</dbReference>
<reference evidence="7" key="1">
    <citation type="submission" date="2022-08" db="EMBL/GenBank/DDBJ databases">
        <title>Novel sulfate-reducing endosymbionts in the free-living metamonad Anaeramoeba.</title>
        <authorList>
            <person name="Jerlstrom-Hultqvist J."/>
            <person name="Cepicka I."/>
            <person name="Gallot-Lavallee L."/>
            <person name="Salas-Leiva D."/>
            <person name="Curtis B.A."/>
            <person name="Zahonova K."/>
            <person name="Pipaliya S."/>
            <person name="Dacks J."/>
            <person name="Roger A.J."/>
        </authorList>
    </citation>
    <scope>NUCLEOTIDE SEQUENCE</scope>
    <source>
        <strain evidence="7">Schooner1</strain>
    </source>
</reference>
<dbReference type="PROSITE" id="PS51355">
    <property type="entry name" value="GLUTATHIONE_PEROXID_3"/>
    <property type="match status" value="1"/>
</dbReference>
<dbReference type="GO" id="GO:0004601">
    <property type="term" value="F:peroxidase activity"/>
    <property type="evidence" value="ECO:0007669"/>
    <property type="project" value="UniProtKB-KW"/>
</dbReference>
<dbReference type="PRINTS" id="PR01011">
    <property type="entry name" value="GLUTPROXDASE"/>
</dbReference>
<accession>A0ABQ8YBL4</accession>
<feature type="compositionally biased region" description="Acidic residues" evidence="5">
    <location>
        <begin position="165"/>
        <end position="177"/>
    </location>
</feature>
<dbReference type="PROSITE" id="PS00460">
    <property type="entry name" value="GLUTATHIONE_PEROXID_1"/>
    <property type="match status" value="1"/>
</dbReference>
<keyword evidence="8" id="KW-1185">Reference proteome</keyword>
<proteinExistence type="inferred from homology"/>
<evidence type="ECO:0000256" key="2">
    <source>
        <dbReference type="ARBA" id="ARBA00022559"/>
    </source>
</evidence>
<sequence>MTQTALDFTVKDINGNDVDLNQYLGKVVLIVNVASKCGFTPQYKGLQELYEQQKENGFVILGFPANNFLWQEPGDNDKIKSFCTLNYGVTFPMFSKISVKGKKQAPLYKYLTNKKLHGKKTSKVSWNFNKFLIDKKGQLVAHFGSKIKPEDKNLNRMIKTLINENLEEEEEEEEEKEKEENEKEEK</sequence>
<dbReference type="InterPro" id="IPR036249">
    <property type="entry name" value="Thioredoxin-like_sf"/>
</dbReference>
<evidence type="ECO:0000256" key="1">
    <source>
        <dbReference type="ARBA" id="ARBA00006926"/>
    </source>
</evidence>
<comment type="similarity">
    <text evidence="1 4">Belongs to the glutathione peroxidase family.</text>
</comment>
<gene>
    <name evidence="7" type="ORF">M0813_23099</name>
</gene>
<feature type="region of interest" description="Disordered" evidence="5">
    <location>
        <begin position="163"/>
        <end position="186"/>
    </location>
</feature>
<evidence type="ECO:0000313" key="8">
    <source>
        <dbReference type="Proteomes" id="UP001150062"/>
    </source>
</evidence>
<name>A0ABQ8YBL4_9EUKA</name>
<keyword evidence="2 4" id="KW-0575">Peroxidase</keyword>
<evidence type="ECO:0000256" key="5">
    <source>
        <dbReference type="SAM" id="MobiDB-lite"/>
    </source>
</evidence>
<keyword evidence="3 4" id="KW-0560">Oxidoreductase</keyword>
<dbReference type="PROSITE" id="PS51352">
    <property type="entry name" value="THIOREDOXIN_2"/>
    <property type="match status" value="1"/>
</dbReference>